<proteinExistence type="predicted"/>
<evidence type="ECO:0000313" key="2">
    <source>
        <dbReference type="EMBL" id="GBM56274.1"/>
    </source>
</evidence>
<reference evidence="2 3" key="1">
    <citation type="journal article" date="2019" name="Sci. Rep.">
        <title>Orb-weaving spider Araneus ventricosus genome elucidates the spidroin gene catalogue.</title>
        <authorList>
            <person name="Kono N."/>
            <person name="Nakamura H."/>
            <person name="Ohtoshi R."/>
            <person name="Moran D.A.P."/>
            <person name="Shinohara A."/>
            <person name="Yoshida Y."/>
            <person name="Fujiwara M."/>
            <person name="Mori M."/>
            <person name="Tomita M."/>
            <person name="Arakawa K."/>
        </authorList>
    </citation>
    <scope>NUCLEOTIDE SEQUENCE [LARGE SCALE GENOMIC DNA]</scope>
</reference>
<feature type="compositionally biased region" description="Basic and acidic residues" evidence="1">
    <location>
        <begin position="54"/>
        <end position="64"/>
    </location>
</feature>
<protein>
    <submittedName>
        <fullName evidence="2">Uncharacterized protein</fullName>
    </submittedName>
</protein>
<accession>A0A4Y2GW01</accession>
<sequence>MVGKTERLRYSFLGGTSGLETRNRPCYQLPSPANNHSSGQSAHVGYGGNEEADGLEKAATESGRDPLSVKAPISFLKSIFKKQRMEDWQSD</sequence>
<evidence type="ECO:0000256" key="1">
    <source>
        <dbReference type="SAM" id="MobiDB-lite"/>
    </source>
</evidence>
<dbReference type="Proteomes" id="UP000499080">
    <property type="component" value="Unassembled WGS sequence"/>
</dbReference>
<keyword evidence="3" id="KW-1185">Reference proteome</keyword>
<gene>
    <name evidence="2" type="ORF">AVEN_151951_1</name>
</gene>
<name>A0A4Y2GW01_ARAVE</name>
<comment type="caution">
    <text evidence="2">The sequence shown here is derived from an EMBL/GenBank/DDBJ whole genome shotgun (WGS) entry which is preliminary data.</text>
</comment>
<dbReference type="AlphaFoldDB" id="A0A4Y2GW01"/>
<feature type="region of interest" description="Disordered" evidence="1">
    <location>
        <begin position="21"/>
        <end position="64"/>
    </location>
</feature>
<evidence type="ECO:0000313" key="3">
    <source>
        <dbReference type="Proteomes" id="UP000499080"/>
    </source>
</evidence>
<dbReference type="EMBL" id="BGPR01001537">
    <property type="protein sequence ID" value="GBM56274.1"/>
    <property type="molecule type" value="Genomic_DNA"/>
</dbReference>
<dbReference type="OrthoDB" id="6514649at2759"/>
<organism evidence="2 3">
    <name type="scientific">Araneus ventricosus</name>
    <name type="common">Orbweaver spider</name>
    <name type="synonym">Epeira ventricosa</name>
    <dbReference type="NCBI Taxonomy" id="182803"/>
    <lineage>
        <taxon>Eukaryota</taxon>
        <taxon>Metazoa</taxon>
        <taxon>Ecdysozoa</taxon>
        <taxon>Arthropoda</taxon>
        <taxon>Chelicerata</taxon>
        <taxon>Arachnida</taxon>
        <taxon>Araneae</taxon>
        <taxon>Araneomorphae</taxon>
        <taxon>Entelegynae</taxon>
        <taxon>Araneoidea</taxon>
        <taxon>Araneidae</taxon>
        <taxon>Araneus</taxon>
    </lineage>
</organism>
<feature type="compositionally biased region" description="Polar residues" evidence="1">
    <location>
        <begin position="31"/>
        <end position="41"/>
    </location>
</feature>